<evidence type="ECO:0000256" key="11">
    <source>
        <dbReference type="ARBA" id="ARBA00030204"/>
    </source>
</evidence>
<dbReference type="InterPro" id="IPR015424">
    <property type="entry name" value="PyrdxlP-dep_Trfase"/>
</dbReference>
<dbReference type="EC" id="2.6.1.19" evidence="6"/>
<comment type="cofactor">
    <cofactor evidence="2">
        <name>pyridoxal 5'-phosphate</name>
        <dbReference type="ChEBI" id="CHEBI:597326"/>
    </cofactor>
</comment>
<dbReference type="InterPro" id="IPR005814">
    <property type="entry name" value="Aminotrans_3"/>
</dbReference>
<dbReference type="Pfam" id="PF00202">
    <property type="entry name" value="Aminotran_3"/>
    <property type="match status" value="1"/>
</dbReference>
<dbReference type="EC" id="2.6.1.22" evidence="5"/>
<evidence type="ECO:0000256" key="1">
    <source>
        <dbReference type="ARBA" id="ARBA00001750"/>
    </source>
</evidence>
<evidence type="ECO:0000256" key="2">
    <source>
        <dbReference type="ARBA" id="ARBA00001933"/>
    </source>
</evidence>
<comment type="catalytic activity">
    <reaction evidence="1">
        <text>(S)-3-amino-2-methylpropanoate + 2-oxoglutarate = 2-methyl-3-oxopropanoate + L-glutamate</text>
        <dbReference type="Rhea" id="RHEA:13993"/>
        <dbReference type="ChEBI" id="CHEBI:16810"/>
        <dbReference type="ChEBI" id="CHEBI:29985"/>
        <dbReference type="ChEBI" id="CHEBI:57700"/>
        <dbReference type="ChEBI" id="CHEBI:58655"/>
        <dbReference type="EC" id="2.6.1.22"/>
    </reaction>
</comment>
<proteinExistence type="inferred from homology"/>
<protein>
    <recommendedName>
        <fullName evidence="12">(S)-3-amino-2-methylpropionate transaminase</fullName>
        <ecNumber evidence="6">2.6.1.19</ecNumber>
        <ecNumber evidence="5">2.6.1.22</ecNumber>
    </recommendedName>
    <alternativeName>
        <fullName evidence="13">GABA aminotransferase</fullName>
    </alternativeName>
    <alternativeName>
        <fullName evidence="11">Gamma-amino-N-butyrate transaminase</fullName>
    </alternativeName>
    <alternativeName>
        <fullName evidence="15">Glutamate:succinic semialdehyde transaminase</fullName>
    </alternativeName>
    <alternativeName>
        <fullName evidence="10">L-AIBAT</fullName>
    </alternativeName>
</protein>
<evidence type="ECO:0000256" key="6">
    <source>
        <dbReference type="ARBA" id="ARBA00012912"/>
    </source>
</evidence>
<dbReference type="NCBIfam" id="NF004714">
    <property type="entry name" value="PRK06058.1"/>
    <property type="match status" value="1"/>
</dbReference>
<evidence type="ECO:0000256" key="4">
    <source>
        <dbReference type="ARBA" id="ARBA00008954"/>
    </source>
</evidence>
<evidence type="ECO:0000256" key="13">
    <source>
        <dbReference type="ARBA" id="ARBA00031787"/>
    </source>
</evidence>
<dbReference type="InterPro" id="IPR015422">
    <property type="entry name" value="PyrdxlP-dep_Trfase_small"/>
</dbReference>
<dbReference type="Gene3D" id="3.90.1150.10">
    <property type="entry name" value="Aspartate Aminotransferase, domain 1"/>
    <property type="match status" value="1"/>
</dbReference>
<dbReference type="NCBIfam" id="TIGR00700">
    <property type="entry name" value="GABAtrnsam"/>
    <property type="match status" value="1"/>
</dbReference>
<dbReference type="PANTHER" id="PTHR11986:SF58">
    <property type="entry name" value="LEUCINE_METHIONINE RACEMASE"/>
    <property type="match status" value="1"/>
</dbReference>
<keyword evidence="7" id="KW-0032">Aminotransferase</keyword>
<gene>
    <name evidence="17" type="primary">gabT_2</name>
    <name evidence="17" type="ORF">GCM10009810_32660</name>
</gene>
<dbReference type="EMBL" id="BAAAPN010000097">
    <property type="protein sequence ID" value="GAA1772860.1"/>
    <property type="molecule type" value="Genomic_DNA"/>
</dbReference>
<evidence type="ECO:0000256" key="8">
    <source>
        <dbReference type="ARBA" id="ARBA00022679"/>
    </source>
</evidence>
<comment type="pathway">
    <text evidence="3">Amino-acid degradation; 4-aminobutanoate degradation.</text>
</comment>
<dbReference type="PANTHER" id="PTHR11986">
    <property type="entry name" value="AMINOTRANSFERASE CLASS III"/>
    <property type="match status" value="1"/>
</dbReference>
<dbReference type="CDD" id="cd00610">
    <property type="entry name" value="OAT_like"/>
    <property type="match status" value="1"/>
</dbReference>
<comment type="similarity">
    <text evidence="4 16">Belongs to the class-III pyridoxal-phosphate-dependent aminotransferase family.</text>
</comment>
<evidence type="ECO:0000256" key="12">
    <source>
        <dbReference type="ARBA" id="ARBA00030857"/>
    </source>
</evidence>
<comment type="catalytic activity">
    <reaction evidence="14">
        <text>4-aminobutanoate + 2-oxoglutarate = succinate semialdehyde + L-glutamate</text>
        <dbReference type="Rhea" id="RHEA:23352"/>
        <dbReference type="ChEBI" id="CHEBI:16810"/>
        <dbReference type="ChEBI" id="CHEBI:29985"/>
        <dbReference type="ChEBI" id="CHEBI:57706"/>
        <dbReference type="ChEBI" id="CHEBI:59888"/>
        <dbReference type="EC" id="2.6.1.19"/>
    </reaction>
</comment>
<dbReference type="SUPFAM" id="SSF53383">
    <property type="entry name" value="PLP-dependent transferases"/>
    <property type="match status" value="1"/>
</dbReference>
<dbReference type="Proteomes" id="UP001501475">
    <property type="component" value="Unassembled WGS sequence"/>
</dbReference>
<evidence type="ECO:0000256" key="10">
    <source>
        <dbReference type="ARBA" id="ARBA00029760"/>
    </source>
</evidence>
<sequence>MGVLTDGFSHVCPNDPEAYARLMIEQKRILATSIPGPKSQAMQQRKLATVSAGVGTGLPVYIEAAQDGILRDIDGNQLIDFGSGIAVTSVGNGNQRVIDAVQRQIADFTHTCFMVTPYEEYLDVCERLAALTPGEHEKRSALFNSGAEAVENAIKIARVATKRQAIVAFDHGYHGRTNLTMALTAKNMPYKDGFGPFASEIYRVPMAYPYRWPTGAEHCLEEAFDGFVAQVQAQVGEDNVAAVIIEPIQGEGGFIVPPDGFLTAAAQWCRDAGILFIADEIQSGLCRTGDWFAVDHEGVVPDLVTTAKGLAGGMPLAGVTGRAELMDAVHTGGLGGTYGGNPVACAAAIAALDSMQEDELCAKARAIEDTILPRLKEIADKTGVIGDIRGRGAMLAIELVSDQVAKTPNAALTAAVNKACHARGLVTLTCGTYGNVFRFLPPLTIAEDLLHEGLDILDEAFTEALA</sequence>
<organism evidence="17 18">
    <name type="scientific">Nostocoides vanveenii</name>
    <dbReference type="NCBI Taxonomy" id="330835"/>
    <lineage>
        <taxon>Bacteria</taxon>
        <taxon>Bacillati</taxon>
        <taxon>Actinomycetota</taxon>
        <taxon>Actinomycetes</taxon>
        <taxon>Micrococcales</taxon>
        <taxon>Intrasporangiaceae</taxon>
        <taxon>Nostocoides</taxon>
    </lineage>
</organism>
<comment type="caution">
    <text evidence="17">The sequence shown here is derived from an EMBL/GenBank/DDBJ whole genome shotgun (WGS) entry which is preliminary data.</text>
</comment>
<evidence type="ECO:0000256" key="9">
    <source>
        <dbReference type="ARBA" id="ARBA00022898"/>
    </source>
</evidence>
<dbReference type="InterPro" id="IPR015421">
    <property type="entry name" value="PyrdxlP-dep_Trfase_major"/>
</dbReference>
<dbReference type="PROSITE" id="PS00600">
    <property type="entry name" value="AA_TRANSFER_CLASS_3"/>
    <property type="match status" value="1"/>
</dbReference>
<dbReference type="InterPro" id="IPR004632">
    <property type="entry name" value="4NH2But_aminotransferase_bac"/>
</dbReference>
<keyword evidence="9 16" id="KW-0663">Pyridoxal phosphate</keyword>
<name>A0ABP4X8C1_9MICO</name>
<evidence type="ECO:0000256" key="3">
    <source>
        <dbReference type="ARBA" id="ARBA00005176"/>
    </source>
</evidence>
<accession>A0ABP4X8C1</accession>
<evidence type="ECO:0000313" key="18">
    <source>
        <dbReference type="Proteomes" id="UP001501475"/>
    </source>
</evidence>
<evidence type="ECO:0000256" key="14">
    <source>
        <dbReference type="ARBA" id="ARBA00048021"/>
    </source>
</evidence>
<reference evidence="18" key="1">
    <citation type="journal article" date="2019" name="Int. J. Syst. Evol. Microbiol.">
        <title>The Global Catalogue of Microorganisms (GCM) 10K type strain sequencing project: providing services to taxonomists for standard genome sequencing and annotation.</title>
        <authorList>
            <consortium name="The Broad Institute Genomics Platform"/>
            <consortium name="The Broad Institute Genome Sequencing Center for Infectious Disease"/>
            <person name="Wu L."/>
            <person name="Ma J."/>
        </authorList>
    </citation>
    <scope>NUCLEOTIDE SEQUENCE [LARGE SCALE GENOMIC DNA]</scope>
    <source>
        <strain evidence="18">JCM 15591</strain>
    </source>
</reference>
<evidence type="ECO:0000313" key="17">
    <source>
        <dbReference type="EMBL" id="GAA1772860.1"/>
    </source>
</evidence>
<keyword evidence="8" id="KW-0808">Transferase</keyword>
<evidence type="ECO:0000256" key="5">
    <source>
        <dbReference type="ARBA" id="ARBA00012876"/>
    </source>
</evidence>
<dbReference type="InterPro" id="IPR049704">
    <property type="entry name" value="Aminotrans_3_PPA_site"/>
</dbReference>
<keyword evidence="18" id="KW-1185">Reference proteome</keyword>
<evidence type="ECO:0000256" key="7">
    <source>
        <dbReference type="ARBA" id="ARBA00022576"/>
    </source>
</evidence>
<evidence type="ECO:0000256" key="16">
    <source>
        <dbReference type="RuleBase" id="RU003560"/>
    </source>
</evidence>
<evidence type="ECO:0000256" key="15">
    <source>
        <dbReference type="ARBA" id="ARBA00050054"/>
    </source>
</evidence>
<dbReference type="PIRSF" id="PIRSF000521">
    <property type="entry name" value="Transaminase_4ab_Lys_Orn"/>
    <property type="match status" value="1"/>
</dbReference>
<dbReference type="InterPro" id="IPR050103">
    <property type="entry name" value="Class-III_PLP-dep_AT"/>
</dbReference>
<dbReference type="Gene3D" id="3.40.640.10">
    <property type="entry name" value="Type I PLP-dependent aspartate aminotransferase-like (Major domain)"/>
    <property type="match status" value="1"/>
</dbReference>